<dbReference type="InterPro" id="IPR036291">
    <property type="entry name" value="NAD(P)-bd_dom_sf"/>
</dbReference>
<dbReference type="InterPro" id="IPR006097">
    <property type="entry name" value="Glu/Leu/Phe/Val/Trp_DH_dimer"/>
</dbReference>
<keyword evidence="3" id="KW-0520">NAD</keyword>
<accession>A0ABY5W963</accession>
<evidence type="ECO:0000256" key="3">
    <source>
        <dbReference type="ARBA" id="ARBA00023027"/>
    </source>
</evidence>
<organism evidence="6 7">
    <name type="scientific">Dactylosporangium fulvum</name>
    <dbReference type="NCBI Taxonomy" id="53359"/>
    <lineage>
        <taxon>Bacteria</taxon>
        <taxon>Bacillati</taxon>
        <taxon>Actinomycetota</taxon>
        <taxon>Actinomycetes</taxon>
        <taxon>Micromonosporales</taxon>
        <taxon>Micromonosporaceae</taxon>
        <taxon>Dactylosporangium</taxon>
    </lineage>
</organism>
<reference evidence="6" key="1">
    <citation type="submission" date="2021-04" db="EMBL/GenBank/DDBJ databases">
        <authorList>
            <person name="Hartkoorn R.C."/>
            <person name="Beaudoing E."/>
            <person name="Hot D."/>
        </authorList>
    </citation>
    <scope>NUCLEOTIDE SEQUENCE</scope>
    <source>
        <strain evidence="6">NRRL B-16292</strain>
    </source>
</reference>
<dbReference type="InterPro" id="IPR006096">
    <property type="entry name" value="Glu/Leu/Phe/Val/Trp_DH_C"/>
</dbReference>
<dbReference type="RefSeq" id="WP_259865868.1">
    <property type="nucleotide sequence ID" value="NZ_BAAAST010000003.1"/>
</dbReference>
<dbReference type="InterPro" id="IPR016211">
    <property type="entry name" value="Glu/Phe/Leu/Val/Trp_DH_bac/arc"/>
</dbReference>
<reference evidence="6" key="2">
    <citation type="submission" date="2022-09" db="EMBL/GenBank/DDBJ databases">
        <title>Biosynthetic gene clusters of Dactylosporangioum fulvum.</title>
        <authorList>
            <person name="Caradec T."/>
        </authorList>
    </citation>
    <scope>NUCLEOTIDE SEQUENCE</scope>
    <source>
        <strain evidence="6">NRRL B-16292</strain>
    </source>
</reference>
<protein>
    <recommendedName>
        <fullName evidence="5">Glutamate/phenylalanine/leucine/valine/L-tryptophan dehydrogenase C-terminal domain-containing protein</fullName>
    </recommendedName>
</protein>
<dbReference type="Pfam" id="PF02812">
    <property type="entry name" value="ELFV_dehydrog_N"/>
    <property type="match status" value="1"/>
</dbReference>
<evidence type="ECO:0000259" key="5">
    <source>
        <dbReference type="SMART" id="SM00839"/>
    </source>
</evidence>
<dbReference type="EMBL" id="CP073720">
    <property type="protein sequence ID" value="UWP86568.1"/>
    <property type="molecule type" value="Genomic_DNA"/>
</dbReference>
<feature type="domain" description="Glutamate/phenylalanine/leucine/valine/L-tryptophan dehydrogenase C-terminal" evidence="5">
    <location>
        <begin position="139"/>
        <end position="343"/>
    </location>
</feature>
<dbReference type="PANTHER" id="PTHR42722:SF1">
    <property type="entry name" value="VALINE DEHYDROGENASE"/>
    <property type="match status" value="1"/>
</dbReference>
<comment type="similarity">
    <text evidence="1 4">Belongs to the Glu/Leu/Phe/Val dehydrogenases family.</text>
</comment>
<evidence type="ECO:0000256" key="1">
    <source>
        <dbReference type="ARBA" id="ARBA00006382"/>
    </source>
</evidence>
<evidence type="ECO:0000313" key="7">
    <source>
        <dbReference type="Proteomes" id="UP001059617"/>
    </source>
</evidence>
<evidence type="ECO:0000256" key="2">
    <source>
        <dbReference type="ARBA" id="ARBA00023002"/>
    </source>
</evidence>
<sequence length="344" mass="35486">MTLPPPLMLETSEQLVTCKDESTGLRAVIAIDNTVLGPGLGGIRYRPYADLWSAGVEAQRLAAAMTLKNAIAGVPFGGAKSVVVQDGPPPRGRDALFRRFGEFVARLGGTYIPGVDMGTSSHDLRTVGSAGAEVSCTDVDPSPWTALGVFHSIAAAARHHLGTDGLGEVRVLVQGVGHVGARLAELLTEAGADVLVSDVDQARAEEVAGRLGAGTVAPGEVTTTACDVFAPCATARVITHENLADLPAKVVAGGANDTLEDEGCADELHARGVLYVPDFVANGGGVIHVQAMRSGWDDARTTAAIVRIGDRVGELVEQSRTAGTTPLQAALTKARELVTVTEGS</sequence>
<name>A0ABY5W963_9ACTN</name>
<dbReference type="SMART" id="SM00839">
    <property type="entry name" value="ELFV_dehydrog"/>
    <property type="match status" value="1"/>
</dbReference>
<proteinExistence type="inferred from homology"/>
<dbReference type="CDD" id="cd01075">
    <property type="entry name" value="NAD_bind_Leu_Phe_Val_DH"/>
    <property type="match status" value="1"/>
</dbReference>
<keyword evidence="2 4" id="KW-0560">Oxidoreductase</keyword>
<dbReference type="Proteomes" id="UP001059617">
    <property type="component" value="Chromosome"/>
</dbReference>
<dbReference type="SUPFAM" id="SSF53223">
    <property type="entry name" value="Aminoacid dehydrogenase-like, N-terminal domain"/>
    <property type="match status" value="1"/>
</dbReference>
<evidence type="ECO:0000256" key="4">
    <source>
        <dbReference type="RuleBase" id="RU004417"/>
    </source>
</evidence>
<dbReference type="PANTHER" id="PTHR42722">
    <property type="entry name" value="LEUCINE DEHYDROGENASE"/>
    <property type="match status" value="1"/>
</dbReference>
<keyword evidence="7" id="KW-1185">Reference proteome</keyword>
<dbReference type="Pfam" id="PF00208">
    <property type="entry name" value="ELFV_dehydrog"/>
    <property type="match status" value="1"/>
</dbReference>
<dbReference type="SUPFAM" id="SSF51735">
    <property type="entry name" value="NAD(P)-binding Rossmann-fold domains"/>
    <property type="match status" value="1"/>
</dbReference>
<dbReference type="Gene3D" id="3.40.50.10860">
    <property type="entry name" value="Leucine Dehydrogenase, chain A, domain 1"/>
    <property type="match status" value="1"/>
</dbReference>
<gene>
    <name evidence="6" type="ORF">Dfulv_20940</name>
</gene>
<dbReference type="Gene3D" id="3.40.50.720">
    <property type="entry name" value="NAD(P)-binding Rossmann-like Domain"/>
    <property type="match status" value="1"/>
</dbReference>
<dbReference type="PIRSF" id="PIRSF000188">
    <property type="entry name" value="Phe_leu_dh"/>
    <property type="match status" value="1"/>
</dbReference>
<evidence type="ECO:0000313" key="6">
    <source>
        <dbReference type="EMBL" id="UWP86568.1"/>
    </source>
</evidence>
<dbReference type="InterPro" id="IPR006095">
    <property type="entry name" value="Glu/Leu/Phe/Val/Trp_DH"/>
</dbReference>
<dbReference type="PRINTS" id="PR00082">
    <property type="entry name" value="GLFDHDRGNASE"/>
</dbReference>
<dbReference type="InterPro" id="IPR046346">
    <property type="entry name" value="Aminoacid_DH-like_N_sf"/>
</dbReference>